<feature type="region of interest" description="Disordered" evidence="1">
    <location>
        <begin position="53"/>
        <end position="75"/>
    </location>
</feature>
<dbReference type="Gene3D" id="3.40.50.300">
    <property type="entry name" value="P-loop containing nucleotide triphosphate hydrolases"/>
    <property type="match status" value="1"/>
</dbReference>
<comment type="caution">
    <text evidence="3">The sequence shown here is derived from an EMBL/GenBank/DDBJ whole genome shotgun (WGS) entry which is preliminary data.</text>
</comment>
<dbReference type="SUPFAM" id="SSF82171">
    <property type="entry name" value="DPP6 N-terminal domain-like"/>
    <property type="match status" value="1"/>
</dbReference>
<dbReference type="Gene3D" id="2.130.10.10">
    <property type="entry name" value="YVTN repeat-like/Quinoprotein amine dehydrogenase"/>
    <property type="match status" value="1"/>
</dbReference>
<dbReference type="InterPro" id="IPR007111">
    <property type="entry name" value="NACHT_NTPase"/>
</dbReference>
<evidence type="ECO:0000313" key="4">
    <source>
        <dbReference type="Proteomes" id="UP000760480"/>
    </source>
</evidence>
<name>A0ABX1TMX5_9GAMM</name>
<reference evidence="3 4" key="1">
    <citation type="submission" date="2019-03" db="EMBL/GenBank/DDBJ databases">
        <title>Metabolic reconstructions from genomes of highly enriched 'Candidatus Accumulibacter' and 'Candidatus Competibacter' bioreactor populations.</title>
        <authorList>
            <person name="Annavajhala M.K."/>
            <person name="Welles L."/>
            <person name="Abbas B."/>
            <person name="Sorokin D."/>
            <person name="Park H."/>
            <person name="Van Loosdrecht M."/>
            <person name="Chandran K."/>
        </authorList>
    </citation>
    <scope>NUCLEOTIDE SEQUENCE [LARGE SCALE GENOMIC DNA]</scope>
    <source>
        <strain evidence="3 4">SBR_G</strain>
    </source>
</reference>
<dbReference type="Proteomes" id="UP000760480">
    <property type="component" value="Unassembled WGS sequence"/>
</dbReference>
<protein>
    <submittedName>
        <fullName evidence="3">NACHT domain-containing protein</fullName>
    </submittedName>
</protein>
<dbReference type="InterPro" id="IPR001646">
    <property type="entry name" value="5peptide_repeat"/>
</dbReference>
<evidence type="ECO:0000313" key="3">
    <source>
        <dbReference type="EMBL" id="NMQ20738.1"/>
    </source>
</evidence>
<organism evidence="3 4">
    <name type="scientific">Candidatus Competibacter phosphatis</name>
    <dbReference type="NCBI Taxonomy" id="221280"/>
    <lineage>
        <taxon>Bacteria</taxon>
        <taxon>Pseudomonadati</taxon>
        <taxon>Pseudomonadota</taxon>
        <taxon>Gammaproteobacteria</taxon>
        <taxon>Candidatus Competibacteraceae</taxon>
        <taxon>Candidatus Competibacter</taxon>
    </lineage>
</organism>
<proteinExistence type="predicted"/>
<dbReference type="Gene3D" id="2.160.20.80">
    <property type="entry name" value="E3 ubiquitin-protein ligase SopA"/>
    <property type="match status" value="1"/>
</dbReference>
<dbReference type="SUPFAM" id="SSF52540">
    <property type="entry name" value="P-loop containing nucleoside triphosphate hydrolases"/>
    <property type="match status" value="1"/>
</dbReference>
<accession>A0ABX1TMX5</accession>
<dbReference type="InterPro" id="IPR015943">
    <property type="entry name" value="WD40/YVTN_repeat-like_dom_sf"/>
</dbReference>
<feature type="non-terminal residue" evidence="3">
    <location>
        <position position="752"/>
    </location>
</feature>
<sequence length="752" mass="84363">MCRKKFKQRVIAFHESVDERQKSWRQLCEAGHESEKEAFLHRIADEIIKAVDDLAGPDDTPPDGHPPSGKRDKKPCTEDVLHAFAGELPRDIDPKHYTQLRARYLGTLDRKDEDGLTVRAGETGVDLIPALIEWAKDHSALPFCSLLGEYGTGKTVSCQMLADQINAERKTLKPGELPLALYFDLRRVDAQQLSDFAVEPIIEQLLRSADYAHKLKARELIDWVRAHPALVIFDGLDEVLVHLNPKRGQDFTRALWSIYLPSYWQPRTDGQKSSPGAASKLLISCRSHYFRTIADERALLVGQDRESVRASDYRAYLMLPFNDDQIVDYLKRNFPQRDPAQTLELIAAVYNLKELAQRPILLRHISGEVAELEQCKIAGRAVNAAVLYGLFVERWLRRDDAKHQLSLPHKQILMEHLAAELTRCGVRELAYDRVEEWLDRFIAARPDWESIYRGKDREILKEDLRTATFIMRPDKKKFRFAHTSLQEYFLAGYLLDALMAGAAESCCLPLPSPETFTFFAERWHAAQADRDDRLPTAGRTLAALLEQAAPGRSETAFAAWLALHRLGLSLLRPARFDLRGCDLSQWTIDGGENGLMLGAVDLRNANLWQSRWRRVQLPGAQLDHANASDSEWDEANLDNATAHGADIDGAIFRHTRLVNANFSGIDHAGARYLFCERTGAQLPPTPAYRVAPATDGAALAVLGPQWLAGHGDRVWACGFSPDGRWLATGGRDVTGRSAVGRGGADRSAPVRG</sequence>
<gene>
    <name evidence="3" type="ORF">E4P82_16985</name>
</gene>
<keyword evidence="4" id="KW-1185">Reference proteome</keyword>
<evidence type="ECO:0000256" key="1">
    <source>
        <dbReference type="SAM" id="MobiDB-lite"/>
    </source>
</evidence>
<evidence type="ECO:0000259" key="2">
    <source>
        <dbReference type="Pfam" id="PF05729"/>
    </source>
</evidence>
<dbReference type="EMBL" id="SPMZ01000061">
    <property type="protein sequence ID" value="NMQ20738.1"/>
    <property type="molecule type" value="Genomic_DNA"/>
</dbReference>
<feature type="region of interest" description="Disordered" evidence="1">
    <location>
        <begin position="730"/>
        <end position="752"/>
    </location>
</feature>
<feature type="domain" description="NACHT" evidence="2">
    <location>
        <begin position="145"/>
        <end position="260"/>
    </location>
</feature>
<dbReference type="SUPFAM" id="SSF141571">
    <property type="entry name" value="Pentapeptide repeat-like"/>
    <property type="match status" value="1"/>
</dbReference>
<dbReference type="Pfam" id="PF00805">
    <property type="entry name" value="Pentapeptide"/>
    <property type="match status" value="2"/>
</dbReference>
<dbReference type="InterPro" id="IPR027417">
    <property type="entry name" value="P-loop_NTPase"/>
</dbReference>
<dbReference type="Pfam" id="PF05729">
    <property type="entry name" value="NACHT"/>
    <property type="match status" value="1"/>
</dbReference>